<dbReference type="InterPro" id="IPR027417">
    <property type="entry name" value="P-loop_NTPase"/>
</dbReference>
<dbReference type="GO" id="GO:0030687">
    <property type="term" value="C:preribosome, large subunit precursor"/>
    <property type="evidence" value="ECO:0007669"/>
    <property type="project" value="TreeGrafter"/>
</dbReference>
<dbReference type="InterPro" id="IPR041190">
    <property type="entry name" value="Midasin_AAA_lid_5"/>
</dbReference>
<feature type="domain" description="VWFA" evidence="11">
    <location>
        <begin position="5696"/>
        <end position="5896"/>
    </location>
</feature>
<evidence type="ECO:0000256" key="2">
    <source>
        <dbReference type="ARBA" id="ARBA00004642"/>
    </source>
</evidence>
<dbReference type="Pfam" id="PF07728">
    <property type="entry name" value="AAA_5"/>
    <property type="match status" value="7"/>
</dbReference>
<feature type="compositionally biased region" description="Acidic residues" evidence="10">
    <location>
        <begin position="5221"/>
        <end position="5232"/>
    </location>
</feature>
<feature type="compositionally biased region" description="Basic and acidic residues" evidence="10">
    <location>
        <begin position="5304"/>
        <end position="5314"/>
    </location>
</feature>
<sequence length="5907" mass="665715">MECSKNFRFEFFSALHRLSNSDTRLKDELSHFLQVKRWCFQDKQNLLQKLAELVIYQDFSPFIVDYCKPILLEIVERAAQIVHQRSFQRNPCFEEFCYFLSTLLEHSHLKDFIYRFLKSSSLLSVFSEEDGKLDQSDERILRVLKTGYNLLCFDFQTFHNLWDWSPVLKLSRHQDAKVRWFAVRIIAMLMEMSDKAKLNLSEKCFTAVEINSSLMEDCFGKGLVRGFPIVNDFMEVDIISPDGSFFSDEDFLGNYTTICGVVLPRLGEASSPSDRSLVMVPKAINNLHSLVLSIASGCGVLLEGIIGCGKTTLVEYVARTTGRSGPPEFIKIQLGDQTDSKSLLGKYICTDTPGEFVWQPGPLLQAVQEGHWILLEDIDQAPMDVISILIPLLESRALSVPAHGNSVKASPGFQLFATQRSYTSQGGGSYQIASANSAILDKLWIRVQIEPLSKGELVDVLSVKYPDLGAVAGKLVDIFCLLSADSRLISDLDISNSALPHDKRLCSTRDFMKWCSRIAITACGTPSQLDQNNVFLEAQDCFTAPLPKAEDRRLLDIAIGAKLGLTTEKVEFFSSIYKPSVHVSPLSLTVGRISLKRNAKEKTRVPWNRNSIPRYSHTRHSSVLLEKLAACIRNKEPVLLVGETGTGKTATVQYLAAQCLTTLKVVNMSQQSDSSDLLGGYKPVEMKQIVAPVREKFEVLFCKTFSRKQNVKFLGHVQKCYAEGTWEIVFKLMMHAQKNALERTMKDDRIRHLRLEWQTLHQEIKQLRKQQKNAESALAFRFMEGSLVQALRNGDWVLLDEINLATPETLECLCGLLESSSGSLVLVERGDVTPTVRHDDFRLFACMNPATDVGKKDLPPGIRNRFTEIFVNELEDTADLNTLVMDYLKGLSPNATIVDGIVRFYLTVKHEAKEKLTDGTGHKPHYSLRTLCRALQYAATNPHQSALRSIYEGFCLSFLTQLDRSSHPNVQSLIQRFLLGHVNPSSILNQPLLIPRGGGEFCNFEGFWIARGSKEPFVSPEYVLTLSVKANLKDLSRVVSARYLPVLIQGETSVGKTSLIQWLAKASGNHCVRINNHEHTDIQEYLGCYTSDENGKLVFKEGVLVDAMRKGYWIILDELNLAPSDVLEALNRLLDDNRELFIPETQETIAAHPMFMLFATQNPPGHYGGRKVLSRAFRNRFVELHFDELPSQELELILHQRCSLPSSYAKKLVAIMLDLQARRRSTNVFAGKQGFITLRDLFRWAERYSKTPDEPSGGFRDWDRHIAEDGYMLLAGRCRNPSECAVIQEVIELHMKRKINLDLLFGDPSSVQLSPGISELITQVTTSSLEGFEHIVWTHSMRRLAILAGRALQFGEPVLLVGETGCGKTTICQLLAALWNQKLFAVNCHMHSESSDFLGGLRPVRNRGHDEQGEQLSKLFEWCDGPLVLAMKDGAVLLVDEISLADDSVLERLNSVLEPERTLLLAEKGGGALDAREDVNILVAHDNFRIIGTMNPGGDFGKKELSPALRNRFTEIWCPPSKSREDLVQIIEHNIKSDISFESASPGSSGIGEAIMNFIEWLHSTEFGKKFVVSIRDLLSWVNFINTCSNGSTTFEDNYHGNDKILLSPSSAYVHGACLVFLDALGSTSSPSSSSVCAVKDAYQTCLEFLRRQVHVEGNETSIESEEFDTTNDRGNFFGVHPFYIKIGPLPISGKLSRSYAFNSPTTSQNAQRLLRALQLSRPILLEGSPGVGKTSLVGAIAKASGHELIRINLSEQTDVTDLFGADLPVEGGEAGQFVWRDGPLLKALKAGHWVVLDELNLASQSVLEGLNACLDHRAEVYIPELGMAFRVQKGQTRLFACQNPLNQGGGRKGLPKSFLNRFTQVYVEPLSKSDLLFITGALYPRIDASVVDKMVTFNMKVHQDTVVEGKWGRKGSPWEFNLRDVFRWCDLLIKHQSPGFWNPGQFVRLIYSDRMRTVKDKQMLLIRRFRLYVKVVELFQSVFDSAEQMEDIRNIRPSFHITPFHVQVLRHQQSGNIDGHGYFKFVVVIQDMGRTEEKRCATVDQASITARPLQVLHQCLPTMESLMKCVEMNWMTVLVGSRSCGKTSLVHLLAQLTGNKLEVMAMNSAMDTTELLGGFEQADLNRQWGEIVTLTKDLVLSVIRETLLTDVAIPRCLQEMSLLYKLWIGCSGQEKEGDDDSSRDLLSLGKMDAFLSLLESVENICRSIGFNSFSTGIVLTSYHRFRNGTCTSLEPGRRSLFGTANAFAMANSLSLSFDVESLRDMLQSLRQRLIANGDSSHCSGQFEWVDGQLVEALKSGHWLLIDNVNFCSPSVLDRLNALLEPGGVLTIDERGVINGEIPSIKPHPNFRLILAMDPRYGEISRAMRNRGVEIFMLGEEDDQSFDKYDHEMLLHGLGLHDSSLCSSVVNFHTDLKKTLRGSILDTLRAASLTSDLILRGSRKKDAFVTALKQVYVRNHVSDRNKQIAEELVTRHTFIMENVENETSIPSIAALFPSAKDYHTNSIMAMITLHSLPTLQVLRSPQTGAQLEFATLVFLERSSVHDWKLRLDYLQSLAQSALGSAPCQLQNRVASIVKGFVHSFGALFSSQLMEKLNNIRSDVTSAQFDSQMLDHFPVDLRMNKDLFDQLNQTQSNASLLDAISGIVNRLSLLELEARRCYVEGDSCHPVNSPSRNVLQLSSAYQSGQLQMERLPHPVVVHLLPFFKLFSSFLEFCISQESQFTDTHYWTVTDGLVWRDRLWRTCQKLSRENFTMSSLSLHWTWVVQHTLNSVPVAFGLLDYRQLPSELVTVINQLNGILATGSRMAEVFYKILTAYGHPPPFRSKLSSEIWERLQHLCQRIDPFPNKLQGGANEERLRDLQRKLVSVFRDVMENRLQGGHLQCGEFKDFNFCVLSNGEIYSEWKRASKANTVSVIQSLEETVDSMLMQARDTVLHDAECCEIARPPTDNSTTSEAEMGKTLLALFESICSLQEHTVLATLMSGLANQMACRSVRVYFNSFRRVKENYDSRHNREFDFYHTSRSLDKVVVVVGGCDIDRYLSEAGETGALKACAGSRIPCHQHFLFKHTRQAEACMCVWMNVYILAIVSDVPLKAIAKQKQATFRQIEKVEEQMQSLTAYQLNKTSRKPETTARYQYLQAIFPQGDNLSENFGAIFKPVESDLLCNYWLLKSSSLWSQNVQGQLALVPEQGLNCQDASVHSVLGGARSLLASSASKKLLVEAQGPLQSLTIDSYHDNIKQLQVLCSHFWVNGDVLDNYSDVDRETSIRLFVAKLSHVVLSIKEILPPRDQKMLLSLVEKLLDSREDDEGLASAINDLRKAVLGAVISFKQATGNEKHADLICSLLKNCLEELSLVIKNTPSGAAEFLWDSTRLGYLWVNLGLAQSIILSPVGPVDPVEKDCVELQYVTEQIQRIEDELKVRFYAEEIWTGLTTDPEKFELLLSQESWNETQLTSNPFRVKRLFTKLQELRARVKSLEKNVAFRPAVSQDFLFPIFTDLLSRAVTTVSVVFTCKVGQFDAILNEVKHFTHSVGDARSVIVLAESMRDVASDLFTLLKDGTTEHVSSSRVHSAVNKAKAWHISASRFVEHMVKDYPLYCDLLAPFVAGISQYYIYIVKYLCTSTDDWVGNLGKTTVLTCEMLSSGFRPWVENVNKTVFYSLLILLSTQAIYGIALMSARLSVLLQQHTFVAQLPAATCLKLTTPDEKMISSLCQCPNPRSSSPLDLAISLTSYSMQTIIQALVKCFCVDDQASSISALLSYRVVRLSLLNVQIHSLQHGFLDQKTHQALNSILVIFLDKWRIYQEQERQREEEEGSLFKYKDRSHGSNMSEEEENEVAVRRAFPSFDSEFKDIMVQDDLNDSGEQPQLENTPPESLLASNAELFMAAMKDYSEVRSVHEEMFCRLLSSRDLSFGVKDSCLNSSVDALYRQAFEWGYQTAGMLKAITPWLATEAQLSCSHILQSCILRGNFEMERGSTLPFNFLNTVGNAKGGRPFNIYHDSNIQEAVKVKPVLQDFSARVQELLAEWPRHPNLVQLMVVIERILSFPVTSPLMRLLTGLEVLLKKSQLPYREATPPLLLLLQYEMLFFNLYFVGLGIERCKACQSEGTFGQGDSANHTMEKNGTQVRIQFESRPAFDILLLLMDAIFFALRCWSSLLDVTSDEAAARSSHWWFHIYNLLQQFRTGSAENACTENVPEINELVEAFQKFIESSTLGEFSSRVKMLFVFYKEMCSEEESNQDLKAKVSDVLWNVHSYYKQFVPRVEQSLSEGREPIEKELKGFAKIAKWNDSNFWAMKQAADKSHYTLHKFVRKYESCLNEPVQKILMNAKSVLASPEDKTQTEFNEQIILQTEWFISPDHIKGYYDEDLQLASSCEALGLSLPTGHSRLPKLFQKMRKLSSQLLNERGYMQRVLSLDDFTGEVISRSKELQALDVMNQPKEKRKELGKHIQQRKRKSLSDLFKILSSIGVSYRKGLNLERQSTSKESMTLAAVDEEAVVNSVSLLSDSPSDLIHKVSQLAHGCCHHFFKALARSAAFDVVIVTPSKELGIGEIDRCKGCTSHLLHVCYEQRKVISRFSRDIRNASVCLQQLSQMVDFTSDGQRSRCSFLPPQAELQRRTVRVMDLLTCASQVLQQVFTLLRCCPNDANESSPPEWSPFPQSMLSSVALSSSSDDVITDLAQKLKCNFSSFSQLFSQRDNHLVFKEATNEVQRLAKDIRPYAAVSDHVLHNSRRDDITAFVTSWRQFDKVEKAFFKLQSISEMIAGMLPRFESKCCHIDQGFGGALVDLKNKVLKECDDFFTWREDTLGGGDEHEFWNTEESHEQAMATVDSFFGDVDSLNTSLLLATQRLAKIAENSGNENTEVGETADEEPDFENFQLQDKHLTTLLHQKLLEEINSLHMANVSKGTESLLSRLRTLADNTACGSFLRKSADLCAQMLGTSIPFLHQFLSLSQHLLVNLLASHRATSKLLSVLLSIFTDLASKGFCLPPEIEEGEGEGPTEFEDIEEGGLGEGEGIKDVSDQIESEDQLDDTKREGQEQDKKEEDQEQIPDEENGIEMSENFDGALHDLEAGEDQDDEKSEDENEEENELDKQMGEVDGQEAEKLDEKMWGDSDEEDEQEEKEMKEEKGTGAEAESQSQLVAKEDNKGAAEESKDKTDQSQDPEVEEEQTQPNEADYNEEGNLDDEGATGEQEQQQSQNPEEVEDLDLPDDLQLDGDGKEDNDGQEEMETDDFEGDKGKEENAEDEMPADDDQLCGDKDKSDQQAMADEEDTEEKDESKKHRDGEMPNVSAPKDEKEDDSSDGDQEDWRTKSDTKSQENVQAVEDSRQGDGSGEQSEETAGQSESTEGSEERGLGQADAADSEGHCGKSSTAQVPVNANQQLKESRQRKQMNRARSDRALGSMDETTHKRLKTVDDSETVSNAEANEAKRQDLFQHIQNDVSTNYDAQTLDSATADQAEEQEKGNFPDMDSEADKDEDDDYEMQSAFLEDKDEFPTPERPQRSRMLPPVKPRSTEDTEQEEEAETENREEDMETNNPEEITADRLLSTYHSSEIALAFERMDISSLDPDKLRSVLEHQLAHWSNLDRGTIEEQQVAQEAWRKYEFLTAGLSQELCEQLRLVLEPALASKLKYEKCLTPNNLTTLAPTTPQQPLTDDSLGDYRSGKRLNMRKVIPYIASQFRKDKIWLRRTKPSKRQYQIMLAVDDSSSMKDNHSKQLAFESLAVISNALTRLEAGDLGICSFGETVQLLHPFHEPFSDQSGAKILQQFTFDQKKTKIAQLLDTCTSLMLSAQRSQLSPRIRRDTSQLLLIVSDGRGIFLEGVETVQKAVRFARQANIFMVFVILDNPANKDSILDIRFPIFRPSKPPEIKSYMEQFPFPFYIILRDINALPQILSDALRQWFELVASME</sequence>
<evidence type="ECO:0000256" key="8">
    <source>
        <dbReference type="ARBA" id="ARBA00023242"/>
    </source>
</evidence>
<dbReference type="PROSITE" id="PS50234">
    <property type="entry name" value="VWFA"/>
    <property type="match status" value="1"/>
</dbReference>
<feature type="compositionally biased region" description="Acidic residues" evidence="10">
    <location>
        <begin position="4988"/>
        <end position="5007"/>
    </location>
</feature>
<reference evidence="12" key="1">
    <citation type="journal article" date="2023" name="G3 (Bethesda)">
        <title>Whole genome assembly and annotation of the endangered Caribbean coral Acropora cervicornis.</title>
        <authorList>
            <person name="Selwyn J.D."/>
            <person name="Vollmer S.V."/>
        </authorList>
    </citation>
    <scope>NUCLEOTIDE SEQUENCE</scope>
    <source>
        <strain evidence="12">K2</strain>
    </source>
</reference>
<dbReference type="SMART" id="SM00382">
    <property type="entry name" value="AAA"/>
    <property type="match status" value="6"/>
</dbReference>
<dbReference type="CDD" id="cd01460">
    <property type="entry name" value="vWA_midasin"/>
    <property type="match status" value="1"/>
</dbReference>
<feature type="compositionally biased region" description="Acidic residues" evidence="10">
    <location>
        <begin position="5294"/>
        <end position="5303"/>
    </location>
</feature>
<evidence type="ECO:0000256" key="10">
    <source>
        <dbReference type="SAM" id="MobiDB-lite"/>
    </source>
</evidence>
<keyword evidence="8" id="KW-0539">Nucleus</keyword>
<dbReference type="InterPro" id="IPR002035">
    <property type="entry name" value="VWF_A"/>
</dbReference>
<dbReference type="InterPro" id="IPR012099">
    <property type="entry name" value="Midasin"/>
</dbReference>
<gene>
    <name evidence="12" type="ORF">P5673_004402</name>
</gene>
<dbReference type="FunFam" id="3.40.50.300:FF:000764">
    <property type="entry name" value="Midasin"/>
    <property type="match status" value="1"/>
</dbReference>
<feature type="compositionally biased region" description="Acidic residues" evidence="10">
    <location>
        <begin position="5467"/>
        <end position="5480"/>
    </location>
</feature>
<dbReference type="SUPFAM" id="SSF53300">
    <property type="entry name" value="vWA-like"/>
    <property type="match status" value="1"/>
</dbReference>
<reference evidence="12" key="2">
    <citation type="journal article" date="2023" name="Science">
        <title>Genomic signatures of disease resistance in endangered staghorn corals.</title>
        <authorList>
            <person name="Vollmer S.V."/>
            <person name="Selwyn J.D."/>
            <person name="Despard B.A."/>
            <person name="Roesel C.L."/>
        </authorList>
    </citation>
    <scope>NUCLEOTIDE SEQUENCE</scope>
    <source>
        <strain evidence="12">K2</strain>
    </source>
</reference>
<feature type="compositionally biased region" description="Basic and acidic residues" evidence="10">
    <location>
        <begin position="5028"/>
        <end position="5042"/>
    </location>
</feature>
<feature type="compositionally biased region" description="Basic and acidic residues" evidence="10">
    <location>
        <begin position="5403"/>
        <end position="5413"/>
    </location>
</feature>
<evidence type="ECO:0000256" key="7">
    <source>
        <dbReference type="ARBA" id="ARBA00023186"/>
    </source>
</evidence>
<dbReference type="InterPro" id="IPR036465">
    <property type="entry name" value="vWFA_dom_sf"/>
</dbReference>
<dbReference type="GO" id="GO:0005524">
    <property type="term" value="F:ATP binding"/>
    <property type="evidence" value="ECO:0007669"/>
    <property type="project" value="UniProtKB-KW"/>
</dbReference>
<evidence type="ECO:0000313" key="13">
    <source>
        <dbReference type="Proteomes" id="UP001249851"/>
    </source>
</evidence>
<evidence type="ECO:0000313" key="12">
    <source>
        <dbReference type="EMBL" id="KAK2570712.1"/>
    </source>
</evidence>
<feature type="compositionally biased region" description="Acidic residues" evidence="10">
    <location>
        <begin position="5069"/>
        <end position="5087"/>
    </location>
</feature>
<keyword evidence="6" id="KW-0067">ATP-binding</keyword>
<accession>A0AAD9R072</accession>
<dbReference type="Pfam" id="PF21108">
    <property type="entry name" value="MDN1_4th"/>
    <property type="match status" value="1"/>
</dbReference>
<evidence type="ECO:0000259" key="11">
    <source>
        <dbReference type="PROSITE" id="PS50234"/>
    </source>
</evidence>
<dbReference type="InterPro" id="IPR011704">
    <property type="entry name" value="ATPase_dyneun-rel_AAA"/>
</dbReference>
<feature type="region of interest" description="Disordered" evidence="10">
    <location>
        <begin position="4986"/>
        <end position="5542"/>
    </location>
</feature>
<dbReference type="Gene3D" id="3.40.50.410">
    <property type="entry name" value="von Willebrand factor, type A domain"/>
    <property type="match status" value="1"/>
</dbReference>
<feature type="compositionally biased region" description="Low complexity" evidence="10">
    <location>
        <begin position="5189"/>
        <end position="5198"/>
    </location>
</feature>
<organism evidence="12 13">
    <name type="scientific">Acropora cervicornis</name>
    <name type="common">Staghorn coral</name>
    <dbReference type="NCBI Taxonomy" id="6130"/>
    <lineage>
        <taxon>Eukaryota</taxon>
        <taxon>Metazoa</taxon>
        <taxon>Cnidaria</taxon>
        <taxon>Anthozoa</taxon>
        <taxon>Hexacorallia</taxon>
        <taxon>Scleractinia</taxon>
        <taxon>Astrocoeniina</taxon>
        <taxon>Acroporidae</taxon>
        <taxon>Acropora</taxon>
    </lineage>
</organism>
<feature type="compositionally biased region" description="Acidic residues" evidence="10">
    <location>
        <begin position="5174"/>
        <end position="5186"/>
    </location>
</feature>
<name>A0AAD9R072_ACRCE</name>
<dbReference type="PIRSF" id="PIRSF010340">
    <property type="entry name" value="Midasin"/>
    <property type="match status" value="1"/>
</dbReference>
<dbReference type="EMBL" id="JARQWQ010000007">
    <property type="protein sequence ID" value="KAK2570712.1"/>
    <property type="molecule type" value="Genomic_DNA"/>
</dbReference>
<evidence type="ECO:0000256" key="4">
    <source>
        <dbReference type="ARBA" id="ARBA00017143"/>
    </source>
</evidence>
<feature type="compositionally biased region" description="Acidic residues" evidence="10">
    <location>
        <begin position="5199"/>
        <end position="5213"/>
    </location>
</feature>
<feature type="compositionally biased region" description="Acidic residues" evidence="10">
    <location>
        <begin position="5240"/>
        <end position="5252"/>
    </location>
</feature>
<evidence type="ECO:0000256" key="1">
    <source>
        <dbReference type="ARBA" id="ARBA00004604"/>
    </source>
</evidence>
<dbReference type="FunFam" id="3.40.50.410:FF:000028">
    <property type="entry name" value="Midasin"/>
    <property type="match status" value="1"/>
</dbReference>
<feature type="compositionally biased region" description="Polar residues" evidence="10">
    <location>
        <begin position="5434"/>
        <end position="5453"/>
    </location>
</feature>
<dbReference type="PANTHER" id="PTHR48103">
    <property type="entry name" value="MIDASIN-RELATED"/>
    <property type="match status" value="1"/>
</dbReference>
<comment type="similarity">
    <text evidence="3">Belongs to the midasin family.</text>
</comment>
<feature type="coiled-coil region" evidence="9">
    <location>
        <begin position="750"/>
        <end position="777"/>
    </location>
</feature>
<dbReference type="Proteomes" id="UP001249851">
    <property type="component" value="Unassembled WGS sequence"/>
</dbReference>
<dbReference type="Pfam" id="PF17867">
    <property type="entry name" value="AAA_lid_7"/>
    <property type="match status" value="3"/>
</dbReference>
<dbReference type="InterPro" id="IPR003593">
    <property type="entry name" value="AAA+_ATPase"/>
</dbReference>
<dbReference type="GO" id="GO:0000055">
    <property type="term" value="P:ribosomal large subunit export from nucleus"/>
    <property type="evidence" value="ECO:0007669"/>
    <property type="project" value="TreeGrafter"/>
</dbReference>
<dbReference type="Pfam" id="PF17865">
    <property type="entry name" value="AAA_lid_5"/>
    <property type="match status" value="1"/>
</dbReference>
<dbReference type="PANTHER" id="PTHR48103:SF2">
    <property type="entry name" value="MIDASIN"/>
    <property type="match status" value="1"/>
</dbReference>
<dbReference type="InterPro" id="IPR048617">
    <property type="entry name" value="MDN1_AAA_lid_4"/>
</dbReference>
<feature type="compositionally biased region" description="Basic and acidic residues" evidence="10">
    <location>
        <begin position="5140"/>
        <end position="5157"/>
    </location>
</feature>
<feature type="compositionally biased region" description="Acidic residues" evidence="10">
    <location>
        <begin position="5514"/>
        <end position="5531"/>
    </location>
</feature>
<keyword evidence="7" id="KW-0143">Chaperone</keyword>
<dbReference type="GO" id="GO:0000027">
    <property type="term" value="P:ribosomal large subunit assembly"/>
    <property type="evidence" value="ECO:0007669"/>
    <property type="project" value="InterPro"/>
</dbReference>
<feature type="compositionally biased region" description="Acidic residues" evidence="10">
    <location>
        <begin position="5043"/>
        <end position="5053"/>
    </location>
</feature>
<dbReference type="GO" id="GO:0005654">
    <property type="term" value="C:nucleoplasm"/>
    <property type="evidence" value="ECO:0007669"/>
    <property type="project" value="UniProtKB-SubCell"/>
</dbReference>
<evidence type="ECO:0000256" key="9">
    <source>
        <dbReference type="SAM" id="Coils"/>
    </source>
</evidence>
<evidence type="ECO:0000256" key="6">
    <source>
        <dbReference type="ARBA" id="ARBA00022840"/>
    </source>
</evidence>
<dbReference type="FunFam" id="3.40.50.300:FF:000142">
    <property type="entry name" value="Midasin"/>
    <property type="match status" value="1"/>
</dbReference>
<dbReference type="GO" id="GO:0005730">
    <property type="term" value="C:nucleolus"/>
    <property type="evidence" value="ECO:0007669"/>
    <property type="project" value="UniProtKB-SubCell"/>
</dbReference>
<feature type="compositionally biased region" description="Basic and acidic residues" evidence="10">
    <location>
        <begin position="5274"/>
        <end position="5283"/>
    </location>
</feature>
<feature type="compositionally biased region" description="Acidic residues" evidence="10">
    <location>
        <begin position="5110"/>
        <end position="5119"/>
    </location>
</feature>
<dbReference type="Gene3D" id="3.40.50.300">
    <property type="entry name" value="P-loop containing nucleotide triphosphate hydrolases"/>
    <property type="match status" value="7"/>
</dbReference>
<keyword evidence="13" id="KW-1185">Reference proteome</keyword>
<protein>
    <recommendedName>
        <fullName evidence="4">Midasin</fullName>
    </recommendedName>
</protein>
<evidence type="ECO:0000256" key="3">
    <source>
        <dbReference type="ARBA" id="ARBA00007188"/>
    </source>
</evidence>
<feature type="compositionally biased region" description="Basic and acidic residues" evidence="10">
    <location>
        <begin position="5088"/>
        <end position="5109"/>
    </location>
</feature>
<comment type="caution">
    <text evidence="12">The sequence shown here is derived from an EMBL/GenBank/DDBJ whole genome shotgun (WGS) entry which is preliminary data.</text>
</comment>
<feature type="compositionally biased region" description="Polar residues" evidence="10">
    <location>
        <begin position="5366"/>
        <end position="5380"/>
    </location>
</feature>
<dbReference type="SUPFAM" id="SSF52540">
    <property type="entry name" value="P-loop containing nucleoside triphosphate hydrolases"/>
    <property type="match status" value="6"/>
</dbReference>
<keyword evidence="5" id="KW-0547">Nucleotide-binding</keyword>
<comment type="subcellular location">
    <subcellularLocation>
        <location evidence="1">Nucleus</location>
        <location evidence="1">Nucleolus</location>
    </subcellularLocation>
    <subcellularLocation>
        <location evidence="2">Nucleus</location>
        <location evidence="2">Nucleoplasm</location>
    </subcellularLocation>
</comment>
<dbReference type="CDD" id="cd00009">
    <property type="entry name" value="AAA"/>
    <property type="match status" value="1"/>
</dbReference>
<dbReference type="FunFam" id="3.40.50.300:FF:000582">
    <property type="entry name" value="Midasin"/>
    <property type="match status" value="1"/>
</dbReference>
<dbReference type="InterPro" id="IPR040848">
    <property type="entry name" value="AAA_lid_7"/>
</dbReference>
<evidence type="ECO:0000256" key="5">
    <source>
        <dbReference type="ARBA" id="ARBA00022741"/>
    </source>
</evidence>
<dbReference type="GO" id="GO:0016887">
    <property type="term" value="F:ATP hydrolysis activity"/>
    <property type="evidence" value="ECO:0007669"/>
    <property type="project" value="InterPro"/>
</dbReference>
<dbReference type="FunFam" id="3.40.50.300:FF:000956">
    <property type="entry name" value="Midasin"/>
    <property type="match status" value="1"/>
</dbReference>
<keyword evidence="9" id="KW-0175">Coiled coil</keyword>
<proteinExistence type="inferred from homology"/>